<evidence type="ECO:0000313" key="1">
    <source>
        <dbReference type="EMBL" id="AKG07140.1"/>
    </source>
</evidence>
<name>A0AAC8PUD9_9GAMM</name>
<dbReference type="Proteomes" id="UP000077465">
    <property type="component" value="Chromosome"/>
</dbReference>
<accession>A0AAC8PUD9</accession>
<proteinExistence type="predicted"/>
<sequence length="63" mass="7336">MSDPKTPEYTRKAIRAYEKNLVRKSVTFDVRKPDDMALLEMIEQDGRAFAEIARTALLEHLQK</sequence>
<dbReference type="EMBL" id="CP011376">
    <property type="protein sequence ID" value="AKG07140.1"/>
    <property type="molecule type" value="Genomic_DNA"/>
</dbReference>
<evidence type="ECO:0000313" key="2">
    <source>
        <dbReference type="Proteomes" id="UP000077465"/>
    </source>
</evidence>
<reference evidence="1 2" key="1">
    <citation type="submission" date="2015-05" db="EMBL/GenBank/DDBJ databases">
        <authorList>
            <person name="Dickey A."/>
            <person name="Clawson M."/>
            <person name="Bono J."/>
            <person name="Loy J.D."/>
        </authorList>
    </citation>
    <scope>NUCLEOTIDE SEQUENCE [LARGE SCALE GENOMIC DNA]</scope>
    <source>
        <strain evidence="1 2">22581</strain>
    </source>
</reference>
<protein>
    <submittedName>
        <fullName evidence="1">Uncharacterized protein</fullName>
    </submittedName>
</protein>
<gene>
    <name evidence="1" type="ORF">AAX06_01950</name>
</gene>
<dbReference type="AlphaFoldDB" id="A0AAC8PUD9"/>
<dbReference type="RefSeq" id="WP_046699155.1">
    <property type="nucleotide sequence ID" value="NZ_CP011376.1"/>
</dbReference>
<organism evidence="1 2">
    <name type="scientific">Moraxella bovoculi</name>
    <dbReference type="NCBI Taxonomy" id="386891"/>
    <lineage>
        <taxon>Bacteria</taxon>
        <taxon>Pseudomonadati</taxon>
        <taxon>Pseudomonadota</taxon>
        <taxon>Gammaproteobacteria</taxon>
        <taxon>Moraxellales</taxon>
        <taxon>Moraxellaceae</taxon>
        <taxon>Moraxella</taxon>
    </lineage>
</organism>